<feature type="transmembrane region" description="Helical" evidence="6">
    <location>
        <begin position="211"/>
        <end position="233"/>
    </location>
</feature>
<sequence length="297" mass="32031">MTQSLPTPLRAAGLMVIAGACFALVNTTLQAMTMRHGAAAPTVTFWQYLIALLFYIPWIWRNRSAVLTTRQVMAHVIRVGLAVAGVQLWTLGLSYVPIWQAIALILLSPFFVTLGAGLVLREQVSAHRWGAVILGILGGLIILAPWSDRFQLTALLPVAAAAFWAASSVVTKRLTDRDSTETVTIYLLLLLSPANAALAFGAGFALPLSTLWLVIAAGLLTALAQHALVRAYTLADAAFLQPFDHLKLVFNVGLGVVVFGFVPDGNMWLGTALILFASAWLLNREARKRPHSVPQSA</sequence>
<dbReference type="InterPro" id="IPR000620">
    <property type="entry name" value="EamA_dom"/>
</dbReference>
<feature type="transmembrane region" description="Helical" evidence="6">
    <location>
        <begin position="267"/>
        <end position="283"/>
    </location>
</feature>
<protein>
    <submittedName>
        <fullName evidence="8">Riboflavin transporter</fullName>
    </submittedName>
</protein>
<evidence type="ECO:0000313" key="9">
    <source>
        <dbReference type="Proteomes" id="UP000068382"/>
    </source>
</evidence>
<accession>A0A132BT53</accession>
<feature type="transmembrane region" description="Helical" evidence="6">
    <location>
        <begin position="183"/>
        <end position="205"/>
    </location>
</feature>
<dbReference type="PATRIC" id="fig|1768241.3.peg.3857"/>
<comment type="caution">
    <text evidence="8">The sequence shown here is derived from an EMBL/GenBank/DDBJ whole genome shotgun (WGS) entry which is preliminary data.</text>
</comment>
<feature type="transmembrane region" description="Helical" evidence="6">
    <location>
        <begin position="98"/>
        <end position="120"/>
    </location>
</feature>
<dbReference type="EMBL" id="LPUY01000095">
    <property type="protein sequence ID" value="KUP91533.1"/>
    <property type="molecule type" value="Genomic_DNA"/>
</dbReference>
<comment type="subcellular location">
    <subcellularLocation>
        <location evidence="1">Membrane</location>
        <topology evidence="1">Multi-pass membrane protein</topology>
    </subcellularLocation>
</comment>
<keyword evidence="3 6" id="KW-0812">Transmembrane</keyword>
<comment type="similarity">
    <text evidence="2">Belongs to the drug/metabolite transporter (DMT) superfamily. 10 TMS drug/metabolite exporter (DME) (TC 2.A.7.3) family.</text>
</comment>
<evidence type="ECO:0000256" key="6">
    <source>
        <dbReference type="SAM" id="Phobius"/>
    </source>
</evidence>
<reference evidence="8 9" key="1">
    <citation type="submission" date="2015-12" db="EMBL/GenBank/DDBJ databases">
        <title>Genome sequence of the marine Rhodobacteraceae strain O3.65, Candidatus Tritonibacter horizontis.</title>
        <authorList>
            <person name="Poehlein A."/>
            <person name="Giebel H.A."/>
            <person name="Voget S."/>
            <person name="Brinkhoff T."/>
        </authorList>
    </citation>
    <scope>NUCLEOTIDE SEQUENCE [LARGE SCALE GENOMIC DNA]</scope>
    <source>
        <strain evidence="8 9">O3.65</strain>
    </source>
</reference>
<evidence type="ECO:0000256" key="5">
    <source>
        <dbReference type="ARBA" id="ARBA00023136"/>
    </source>
</evidence>
<proteinExistence type="inferred from homology"/>
<evidence type="ECO:0000256" key="4">
    <source>
        <dbReference type="ARBA" id="ARBA00022989"/>
    </source>
</evidence>
<dbReference type="AlphaFoldDB" id="A0A132BT53"/>
<feature type="domain" description="EamA" evidence="7">
    <location>
        <begin position="13"/>
        <end position="143"/>
    </location>
</feature>
<feature type="transmembrane region" description="Helical" evidence="6">
    <location>
        <begin position="152"/>
        <end position="171"/>
    </location>
</feature>
<feature type="transmembrane region" description="Helical" evidence="6">
    <location>
        <begin position="38"/>
        <end position="60"/>
    </location>
</feature>
<keyword evidence="5 6" id="KW-0472">Membrane</keyword>
<feature type="domain" description="EamA" evidence="7">
    <location>
        <begin position="154"/>
        <end position="281"/>
    </location>
</feature>
<evidence type="ECO:0000256" key="3">
    <source>
        <dbReference type="ARBA" id="ARBA00022692"/>
    </source>
</evidence>
<gene>
    <name evidence="8" type="primary">ribN_6</name>
    <name evidence="8" type="ORF">TRIHO_36970</name>
</gene>
<dbReference type="GO" id="GO:0016020">
    <property type="term" value="C:membrane"/>
    <property type="evidence" value="ECO:0007669"/>
    <property type="project" value="UniProtKB-SubCell"/>
</dbReference>
<keyword evidence="9" id="KW-1185">Reference proteome</keyword>
<dbReference type="Proteomes" id="UP000068382">
    <property type="component" value="Unassembled WGS sequence"/>
</dbReference>
<evidence type="ECO:0000256" key="2">
    <source>
        <dbReference type="ARBA" id="ARBA00009853"/>
    </source>
</evidence>
<dbReference type="PANTHER" id="PTHR22911">
    <property type="entry name" value="ACYL-MALONYL CONDENSING ENZYME-RELATED"/>
    <property type="match status" value="1"/>
</dbReference>
<dbReference type="InterPro" id="IPR037185">
    <property type="entry name" value="EmrE-like"/>
</dbReference>
<name>A0A132BT53_9RHOB</name>
<keyword evidence="4 6" id="KW-1133">Transmembrane helix</keyword>
<dbReference type="SUPFAM" id="SSF103481">
    <property type="entry name" value="Multidrug resistance efflux transporter EmrE"/>
    <property type="match status" value="2"/>
</dbReference>
<evidence type="ECO:0000259" key="7">
    <source>
        <dbReference type="Pfam" id="PF00892"/>
    </source>
</evidence>
<dbReference type="Pfam" id="PF00892">
    <property type="entry name" value="EamA"/>
    <property type="match status" value="2"/>
</dbReference>
<feature type="transmembrane region" description="Helical" evidence="6">
    <location>
        <begin position="245"/>
        <end position="261"/>
    </location>
</feature>
<dbReference type="RefSeq" id="WP_068247156.1">
    <property type="nucleotide sequence ID" value="NZ_LPUY01000095.1"/>
</dbReference>
<organism evidence="8 9">
    <name type="scientific">Tritonibacter horizontis</name>
    <dbReference type="NCBI Taxonomy" id="1768241"/>
    <lineage>
        <taxon>Bacteria</taxon>
        <taxon>Pseudomonadati</taxon>
        <taxon>Pseudomonadota</taxon>
        <taxon>Alphaproteobacteria</taxon>
        <taxon>Rhodobacterales</taxon>
        <taxon>Paracoccaceae</taxon>
        <taxon>Tritonibacter</taxon>
    </lineage>
</organism>
<dbReference type="OrthoDB" id="9812899at2"/>
<dbReference type="PANTHER" id="PTHR22911:SF6">
    <property type="entry name" value="SOLUTE CARRIER FAMILY 35 MEMBER G1"/>
    <property type="match status" value="1"/>
</dbReference>
<evidence type="ECO:0000256" key="1">
    <source>
        <dbReference type="ARBA" id="ARBA00004141"/>
    </source>
</evidence>
<feature type="transmembrane region" description="Helical" evidence="6">
    <location>
        <begin position="12"/>
        <end position="32"/>
    </location>
</feature>
<feature type="transmembrane region" description="Helical" evidence="6">
    <location>
        <begin position="129"/>
        <end position="146"/>
    </location>
</feature>
<evidence type="ECO:0000313" key="8">
    <source>
        <dbReference type="EMBL" id="KUP91533.1"/>
    </source>
</evidence>
<feature type="transmembrane region" description="Helical" evidence="6">
    <location>
        <begin position="72"/>
        <end position="92"/>
    </location>
</feature>